<evidence type="ECO:0000313" key="5">
    <source>
        <dbReference type="Proteomes" id="UP000553706"/>
    </source>
</evidence>
<evidence type="ECO:0000256" key="2">
    <source>
        <dbReference type="ARBA" id="ARBA00007637"/>
    </source>
</evidence>
<dbReference type="EC" id="1.1.1.281" evidence="4"/>
<evidence type="ECO:0000259" key="3">
    <source>
        <dbReference type="Pfam" id="PF01370"/>
    </source>
</evidence>
<dbReference type="Gene3D" id="3.90.25.10">
    <property type="entry name" value="UDP-galactose 4-epimerase, domain 1"/>
    <property type="match status" value="1"/>
</dbReference>
<comment type="caution">
    <text evidence="4">The sequence shown here is derived from an EMBL/GenBank/DDBJ whole genome shotgun (WGS) entry which is preliminary data.</text>
</comment>
<dbReference type="Pfam" id="PF01370">
    <property type="entry name" value="Epimerase"/>
    <property type="match status" value="1"/>
</dbReference>
<dbReference type="AlphaFoldDB" id="A0A840VS86"/>
<dbReference type="EMBL" id="JACHFJ010000018">
    <property type="protein sequence ID" value="MBB5374471.1"/>
    <property type="molecule type" value="Genomic_DNA"/>
</dbReference>
<dbReference type="RefSeq" id="WP_183267482.1">
    <property type="nucleotide sequence ID" value="NZ_JACHFJ010000018.1"/>
</dbReference>
<proteinExistence type="inferred from homology"/>
<sequence>MSGPVLVTGAGGFVGRHVCAALTATGAEIIRSEADITNRDELRAMIGNSQPGCCLHLAAIAAIGVARAEPDRAWAVNLHGTLNVAEAIRDLAPHCRMVFISSADIYGASFRAGMALDEQAPPAPLNTYGATKAAADLALGAMAAEGLSVLRLRPFNHTGPGQSPDFVVPAFARQIARIETGLAPPVIKVGALNPERDFLDVRDVARAYALAIAHAEELPGDTILNIASGTPRRIGDVLATLLALAKVEVHVEEDPARLRPSDIPRAIGDAARARALLGWRPAIPWAQTLADVLNDWRARVRHEEG</sequence>
<keyword evidence="5" id="KW-1185">Reference proteome</keyword>
<dbReference type="Gene3D" id="3.40.50.720">
    <property type="entry name" value="NAD(P)-binding Rossmann-like Domain"/>
    <property type="match status" value="1"/>
</dbReference>
<gene>
    <name evidence="4" type="ORF">HNP71_002745</name>
</gene>
<dbReference type="Proteomes" id="UP000553706">
    <property type="component" value="Unassembled WGS sequence"/>
</dbReference>
<comment type="pathway">
    <text evidence="1">Bacterial outer membrane biogenesis; LPS O-antigen biosynthesis.</text>
</comment>
<dbReference type="GO" id="GO:0033705">
    <property type="term" value="F:GDP-4-dehydro-6-deoxy-D-mannose reductase activity"/>
    <property type="evidence" value="ECO:0007669"/>
    <property type="project" value="UniProtKB-EC"/>
</dbReference>
<feature type="domain" description="NAD-dependent epimerase/dehydratase" evidence="3">
    <location>
        <begin position="5"/>
        <end position="227"/>
    </location>
</feature>
<name>A0A840VS86_9PROT</name>
<protein>
    <submittedName>
        <fullName evidence="4">GDP-4-dehydro-6-deoxy-D-mannose reductase</fullName>
        <ecNumber evidence="4">1.1.1.281</ecNumber>
    </submittedName>
</protein>
<organism evidence="4 5">
    <name type="scientific">Acidocella aromatica</name>
    <dbReference type="NCBI Taxonomy" id="1303579"/>
    <lineage>
        <taxon>Bacteria</taxon>
        <taxon>Pseudomonadati</taxon>
        <taxon>Pseudomonadota</taxon>
        <taxon>Alphaproteobacteria</taxon>
        <taxon>Acetobacterales</taxon>
        <taxon>Acidocellaceae</taxon>
        <taxon>Acidocella</taxon>
    </lineage>
</organism>
<dbReference type="SUPFAM" id="SSF51735">
    <property type="entry name" value="NAD(P)-binding Rossmann-fold domains"/>
    <property type="match status" value="1"/>
</dbReference>
<accession>A0A840VS86</accession>
<comment type="similarity">
    <text evidence="2">Belongs to the NAD(P)-dependent epimerase/dehydratase family.</text>
</comment>
<evidence type="ECO:0000313" key="4">
    <source>
        <dbReference type="EMBL" id="MBB5374471.1"/>
    </source>
</evidence>
<dbReference type="InterPro" id="IPR001509">
    <property type="entry name" value="Epimerase_deHydtase"/>
</dbReference>
<evidence type="ECO:0000256" key="1">
    <source>
        <dbReference type="ARBA" id="ARBA00005125"/>
    </source>
</evidence>
<keyword evidence="4" id="KW-0560">Oxidoreductase</keyword>
<dbReference type="InterPro" id="IPR036291">
    <property type="entry name" value="NAD(P)-bd_dom_sf"/>
</dbReference>
<reference evidence="4 5" key="1">
    <citation type="submission" date="2020-08" db="EMBL/GenBank/DDBJ databases">
        <title>Genomic Encyclopedia of Type Strains, Phase IV (KMG-IV): sequencing the most valuable type-strain genomes for metagenomic binning, comparative biology and taxonomic classification.</title>
        <authorList>
            <person name="Goeker M."/>
        </authorList>
    </citation>
    <scope>NUCLEOTIDE SEQUENCE [LARGE SCALE GENOMIC DNA]</scope>
    <source>
        <strain evidence="4 5">DSM 27026</strain>
    </source>
</reference>
<dbReference type="PANTHER" id="PTHR43000">
    <property type="entry name" value="DTDP-D-GLUCOSE 4,6-DEHYDRATASE-RELATED"/>
    <property type="match status" value="1"/>
</dbReference>